<protein>
    <submittedName>
        <fullName evidence="2">Uncharacterized protein</fullName>
    </submittedName>
</protein>
<keyword evidence="3" id="KW-1185">Reference proteome</keyword>
<dbReference type="EMBL" id="ML119067">
    <property type="protein sequence ID" value="ROT34614.1"/>
    <property type="molecule type" value="Genomic_DNA"/>
</dbReference>
<evidence type="ECO:0000313" key="3">
    <source>
        <dbReference type="Proteomes" id="UP000272025"/>
    </source>
</evidence>
<evidence type="ECO:0000256" key="1">
    <source>
        <dbReference type="SAM" id="MobiDB-lite"/>
    </source>
</evidence>
<dbReference type="GeneID" id="39583110"/>
<feature type="region of interest" description="Disordered" evidence="1">
    <location>
        <begin position="36"/>
        <end position="70"/>
    </location>
</feature>
<proteinExistence type="predicted"/>
<organism evidence="2 3">
    <name type="scientific">Sodiomyces alkalinus (strain CBS 110278 / VKM F-3762 / F11)</name>
    <name type="common">Alkaliphilic filamentous fungus</name>
    <dbReference type="NCBI Taxonomy" id="1314773"/>
    <lineage>
        <taxon>Eukaryota</taxon>
        <taxon>Fungi</taxon>
        <taxon>Dikarya</taxon>
        <taxon>Ascomycota</taxon>
        <taxon>Pezizomycotina</taxon>
        <taxon>Sordariomycetes</taxon>
        <taxon>Hypocreomycetidae</taxon>
        <taxon>Glomerellales</taxon>
        <taxon>Plectosphaerellaceae</taxon>
        <taxon>Sodiomyces</taxon>
    </lineage>
</organism>
<dbReference type="Proteomes" id="UP000272025">
    <property type="component" value="Unassembled WGS sequence"/>
</dbReference>
<accession>A0A3N2PJQ9</accession>
<reference evidence="2 3" key="1">
    <citation type="journal article" date="2018" name="Mol. Ecol.">
        <title>The obligate alkalophilic soda-lake fungus Sodiomyces alkalinus has shifted to a protein diet.</title>
        <authorList>
            <person name="Grum-Grzhimaylo A.A."/>
            <person name="Falkoski D.L."/>
            <person name="van den Heuvel J."/>
            <person name="Valero-Jimenez C.A."/>
            <person name="Min B."/>
            <person name="Choi I.G."/>
            <person name="Lipzen A."/>
            <person name="Daum C.G."/>
            <person name="Aanen D.K."/>
            <person name="Tsang A."/>
            <person name="Henrissat B."/>
            <person name="Bilanenko E.N."/>
            <person name="de Vries R.P."/>
            <person name="van Kan J.A.L."/>
            <person name="Grigoriev I.V."/>
            <person name="Debets A.J.M."/>
        </authorList>
    </citation>
    <scope>NUCLEOTIDE SEQUENCE [LARGE SCALE GENOMIC DNA]</scope>
    <source>
        <strain evidence="2 3">F11</strain>
    </source>
</reference>
<evidence type="ECO:0000313" key="2">
    <source>
        <dbReference type="EMBL" id="ROT34614.1"/>
    </source>
</evidence>
<dbReference type="RefSeq" id="XP_028462420.1">
    <property type="nucleotide sequence ID" value="XM_028614632.1"/>
</dbReference>
<dbReference type="AlphaFoldDB" id="A0A3N2PJQ9"/>
<sequence>MSSSMDYGTIFRRYGAFETVLHCIGKIRRPFRPFRQSRKILKPTGGEDSTKQMNVAREQRSLADASTQPM</sequence>
<name>A0A3N2PJQ9_SODAK</name>
<gene>
    <name evidence="2" type="ORF">SODALDRAFT_364300</name>
</gene>